<dbReference type="PANTHER" id="PTHR32176:SF92">
    <property type="entry name" value="XYLOSE ISOMERASE"/>
    <property type="match status" value="1"/>
</dbReference>
<evidence type="ECO:0000313" key="5">
    <source>
        <dbReference type="EMBL" id="MFD2201093.1"/>
    </source>
</evidence>
<evidence type="ECO:0000256" key="3">
    <source>
        <dbReference type="PROSITE-ProRule" id="PRU01161"/>
    </source>
</evidence>
<dbReference type="RefSeq" id="WP_380800991.1">
    <property type="nucleotide sequence ID" value="NZ_JBHUIV010000010.1"/>
</dbReference>
<sequence length="345" mass="38755">MGKVAIISIDGGGIRGIIPGTILQIIEEKIQEQTKNPNARLVDYVDFVAGTSTGGILGMGMLLPDPSDPNKPKFRMEEVVGLYHQYGNEIFKKTFRHKIRSFFGIREEKYPNENLLKALKNYFGDIYLSELLKPCIFTAYDIENRNAFFFKQVKAKADPSYDFFVRDLAQATSAAPTYFEAALIQSRSSEQFPLIDGGVFANNPAMCAYAEARKYTFGSIQNPTSKDMLLISLGTGSVKKSYPYQKARKYGLVQWIKPLIDIMMSGNSETVSHQLNWLFDASGNNEGFIRIEPELQPKNSNMDDATESNLKALKEAAIKFVENNPEKINNLVDKLISNKSDNHEN</sequence>
<keyword evidence="6" id="KW-1185">Reference proteome</keyword>
<comment type="similarity">
    <text evidence="1">Belongs to the patatin family.</text>
</comment>
<keyword evidence="3" id="KW-0442">Lipid degradation</keyword>
<feature type="short sequence motif" description="GXGXXG" evidence="3">
    <location>
        <begin position="11"/>
        <end position="16"/>
    </location>
</feature>
<organism evidence="5 6">
    <name type="scientific">Shivajiella indica</name>
    <dbReference type="NCBI Taxonomy" id="872115"/>
    <lineage>
        <taxon>Bacteria</taxon>
        <taxon>Pseudomonadati</taxon>
        <taxon>Bacteroidota</taxon>
        <taxon>Cytophagia</taxon>
        <taxon>Cytophagales</taxon>
        <taxon>Cyclobacteriaceae</taxon>
        <taxon>Shivajiella</taxon>
    </lineage>
</organism>
<feature type="short sequence motif" description="GXSXG" evidence="3">
    <location>
        <begin position="50"/>
        <end position="54"/>
    </location>
</feature>
<keyword evidence="2 3" id="KW-0443">Lipid metabolism</keyword>
<dbReference type="SUPFAM" id="SSF52151">
    <property type="entry name" value="FabD/lysophospholipase-like"/>
    <property type="match status" value="1"/>
</dbReference>
<feature type="domain" description="PNPLA" evidence="4">
    <location>
        <begin position="7"/>
        <end position="209"/>
    </location>
</feature>
<evidence type="ECO:0000256" key="2">
    <source>
        <dbReference type="ARBA" id="ARBA00023098"/>
    </source>
</evidence>
<comment type="caution">
    <text evidence="5">The sequence shown here is derived from an EMBL/GenBank/DDBJ whole genome shotgun (WGS) entry which is preliminary data.</text>
</comment>
<dbReference type="InterPro" id="IPR002641">
    <property type="entry name" value="PNPLA_dom"/>
</dbReference>
<protein>
    <submittedName>
        <fullName evidence="5">Patatin-like phospholipase family protein</fullName>
    </submittedName>
</protein>
<feature type="active site" description="Nucleophile" evidence="3">
    <location>
        <position position="52"/>
    </location>
</feature>
<reference evidence="6" key="1">
    <citation type="journal article" date="2019" name="Int. J. Syst. Evol. Microbiol.">
        <title>The Global Catalogue of Microorganisms (GCM) 10K type strain sequencing project: providing services to taxonomists for standard genome sequencing and annotation.</title>
        <authorList>
            <consortium name="The Broad Institute Genomics Platform"/>
            <consortium name="The Broad Institute Genome Sequencing Center for Infectious Disease"/>
            <person name="Wu L."/>
            <person name="Ma J."/>
        </authorList>
    </citation>
    <scope>NUCLEOTIDE SEQUENCE [LARGE SCALE GENOMIC DNA]</scope>
    <source>
        <strain evidence="6">KCTC 19812</strain>
    </source>
</reference>
<accession>A0ABW5B819</accession>
<dbReference type="EMBL" id="JBHUIV010000010">
    <property type="protein sequence ID" value="MFD2201093.1"/>
    <property type="molecule type" value="Genomic_DNA"/>
</dbReference>
<dbReference type="PANTHER" id="PTHR32176">
    <property type="entry name" value="XYLOSE ISOMERASE"/>
    <property type="match status" value="1"/>
</dbReference>
<dbReference type="Proteomes" id="UP001597414">
    <property type="component" value="Unassembled WGS sequence"/>
</dbReference>
<proteinExistence type="inferred from homology"/>
<dbReference type="Pfam" id="PF01734">
    <property type="entry name" value="Patatin"/>
    <property type="match status" value="1"/>
</dbReference>
<feature type="active site" description="Proton acceptor" evidence="3">
    <location>
        <position position="196"/>
    </location>
</feature>
<gene>
    <name evidence="5" type="ORF">ACFSKV_05920</name>
</gene>
<evidence type="ECO:0000313" key="6">
    <source>
        <dbReference type="Proteomes" id="UP001597414"/>
    </source>
</evidence>
<dbReference type="Gene3D" id="3.40.1090.10">
    <property type="entry name" value="Cytosolic phospholipase A2 catalytic domain"/>
    <property type="match status" value="1"/>
</dbReference>
<evidence type="ECO:0000256" key="1">
    <source>
        <dbReference type="ARBA" id="ARBA00010240"/>
    </source>
</evidence>
<name>A0ABW5B819_9BACT</name>
<evidence type="ECO:0000259" key="4">
    <source>
        <dbReference type="PROSITE" id="PS51635"/>
    </source>
</evidence>
<feature type="short sequence motif" description="DGA/G" evidence="3">
    <location>
        <begin position="196"/>
        <end position="198"/>
    </location>
</feature>
<dbReference type="PROSITE" id="PS51635">
    <property type="entry name" value="PNPLA"/>
    <property type="match status" value="1"/>
</dbReference>
<dbReference type="InterPro" id="IPR016035">
    <property type="entry name" value="Acyl_Trfase/lysoPLipase"/>
</dbReference>
<keyword evidence="3" id="KW-0378">Hydrolase</keyword>